<comment type="subunit">
    <text evidence="3 8">Homodimer and heterodimers.</text>
</comment>
<reference evidence="12" key="3">
    <citation type="submission" date="2020-12" db="UniProtKB">
        <authorList>
            <consortium name="EnsemblPlants"/>
        </authorList>
    </citation>
    <scope>IDENTIFICATION</scope>
</reference>
<dbReference type="RefSeq" id="XP_024380942.1">
    <property type="nucleotide sequence ID" value="XM_024525174.2"/>
</dbReference>
<dbReference type="OMA" id="EPYDEAP"/>
<dbReference type="EnsemblPlants" id="Pp3c7_10840V3.2">
    <property type="protein sequence ID" value="Pp3c7_10840V3.2"/>
    <property type="gene ID" value="Pp3c7_10840"/>
</dbReference>
<name>A0A2K1KBA3_PHYPA</name>
<organism evidence="11">
    <name type="scientific">Physcomitrium patens</name>
    <name type="common">Spreading-leaved earth moss</name>
    <name type="synonym">Physcomitrella patens</name>
    <dbReference type="NCBI Taxonomy" id="3218"/>
    <lineage>
        <taxon>Eukaryota</taxon>
        <taxon>Viridiplantae</taxon>
        <taxon>Streptophyta</taxon>
        <taxon>Embryophyta</taxon>
        <taxon>Bryophyta</taxon>
        <taxon>Bryophytina</taxon>
        <taxon>Bryopsida</taxon>
        <taxon>Funariidae</taxon>
        <taxon>Funariales</taxon>
        <taxon>Funariaceae</taxon>
        <taxon>Physcomitrium</taxon>
    </lineage>
</organism>
<dbReference type="Gramene" id="Pp3c7_10840V3.2">
    <property type="protein sequence ID" value="Pp3c7_10840V3.2"/>
    <property type="gene ID" value="Pp3c7_10840"/>
</dbReference>
<dbReference type="PANTHER" id="PTHR36488">
    <property type="entry name" value="CASP-LIKE PROTEIN 1U1"/>
    <property type="match status" value="1"/>
</dbReference>
<feature type="domain" description="Casparian strip membrane protein" evidence="10">
    <location>
        <begin position="28"/>
        <end position="174"/>
    </location>
</feature>
<evidence type="ECO:0000256" key="4">
    <source>
        <dbReference type="ARBA" id="ARBA00022475"/>
    </source>
</evidence>
<proteinExistence type="inferred from homology"/>
<dbReference type="STRING" id="3218.A0A2K1KBA3"/>
<dbReference type="EnsemblPlants" id="Pp3c7_10840V3.1">
    <property type="protein sequence ID" value="Pp3c7_10840V3.1"/>
    <property type="gene ID" value="Pp3c7_10840"/>
</dbReference>
<feature type="transmembrane region" description="Helical" evidence="8">
    <location>
        <begin position="74"/>
        <end position="97"/>
    </location>
</feature>
<evidence type="ECO:0000256" key="3">
    <source>
        <dbReference type="ARBA" id="ARBA00011489"/>
    </source>
</evidence>
<evidence type="ECO:0000256" key="7">
    <source>
        <dbReference type="ARBA" id="ARBA00023136"/>
    </source>
</evidence>
<comment type="similarity">
    <text evidence="2 8">Belongs to the Casparian strip membrane proteins (CASP) family.</text>
</comment>
<evidence type="ECO:0000313" key="13">
    <source>
        <dbReference type="Proteomes" id="UP000006727"/>
    </source>
</evidence>
<evidence type="ECO:0000256" key="8">
    <source>
        <dbReference type="RuleBase" id="RU361233"/>
    </source>
</evidence>
<dbReference type="Gramene" id="Pp3c7_10840V3.1">
    <property type="protein sequence ID" value="Pp3c7_10840V3.1"/>
    <property type="gene ID" value="Pp3c7_10840"/>
</dbReference>
<dbReference type="PANTHER" id="PTHR36488:SF8">
    <property type="entry name" value="CASP-LIKE PROTEIN 1U1"/>
    <property type="match status" value="1"/>
</dbReference>
<evidence type="ECO:0000256" key="6">
    <source>
        <dbReference type="ARBA" id="ARBA00022989"/>
    </source>
</evidence>
<dbReference type="Proteomes" id="UP000006727">
    <property type="component" value="Chromosome 7"/>
</dbReference>
<dbReference type="InterPro" id="IPR044173">
    <property type="entry name" value="CASPL"/>
</dbReference>
<dbReference type="Pfam" id="PF04535">
    <property type="entry name" value="CASP_dom"/>
    <property type="match status" value="1"/>
</dbReference>
<comment type="subcellular location">
    <subcellularLocation>
        <location evidence="1 8">Cell membrane</location>
        <topology evidence="1 8">Multi-pass membrane protein</topology>
    </subcellularLocation>
</comment>
<feature type="transmembrane region" description="Helical" evidence="8">
    <location>
        <begin position="35"/>
        <end position="54"/>
    </location>
</feature>
<dbReference type="NCBIfam" id="TIGR01569">
    <property type="entry name" value="A_tha_TIGR01569"/>
    <property type="match status" value="1"/>
</dbReference>
<keyword evidence="5 8" id="KW-0812">Transmembrane</keyword>
<dbReference type="AlphaFoldDB" id="A0A2K1KBA3"/>
<evidence type="ECO:0000256" key="2">
    <source>
        <dbReference type="ARBA" id="ARBA00007651"/>
    </source>
</evidence>
<dbReference type="GO" id="GO:0005886">
    <property type="term" value="C:plasma membrane"/>
    <property type="evidence" value="ECO:0007669"/>
    <property type="project" value="UniProtKB-SubCell"/>
</dbReference>
<dbReference type="GeneID" id="112284857"/>
<protein>
    <recommendedName>
        <fullName evidence="8">CASP-like protein</fullName>
    </recommendedName>
</protein>
<keyword evidence="6 8" id="KW-1133">Transmembrane helix</keyword>
<dbReference type="EMBL" id="ABEU02000007">
    <property type="protein sequence ID" value="PNR51052.1"/>
    <property type="molecule type" value="Genomic_DNA"/>
</dbReference>
<keyword evidence="7 8" id="KW-0472">Membrane</keyword>
<keyword evidence="13" id="KW-1185">Reference proteome</keyword>
<dbReference type="OrthoDB" id="753675at2759"/>
<dbReference type="InterPro" id="IPR006702">
    <property type="entry name" value="CASP_dom"/>
</dbReference>
<evidence type="ECO:0000256" key="1">
    <source>
        <dbReference type="ARBA" id="ARBA00004651"/>
    </source>
</evidence>
<evidence type="ECO:0000313" key="11">
    <source>
        <dbReference type="EMBL" id="PNR51052.1"/>
    </source>
</evidence>
<reference evidence="11 13" key="1">
    <citation type="journal article" date="2008" name="Science">
        <title>The Physcomitrella genome reveals evolutionary insights into the conquest of land by plants.</title>
        <authorList>
            <person name="Rensing S."/>
            <person name="Lang D."/>
            <person name="Zimmer A."/>
            <person name="Terry A."/>
            <person name="Salamov A."/>
            <person name="Shapiro H."/>
            <person name="Nishiyama T."/>
            <person name="Perroud P.-F."/>
            <person name="Lindquist E."/>
            <person name="Kamisugi Y."/>
            <person name="Tanahashi T."/>
            <person name="Sakakibara K."/>
            <person name="Fujita T."/>
            <person name="Oishi K."/>
            <person name="Shin-I T."/>
            <person name="Kuroki Y."/>
            <person name="Toyoda A."/>
            <person name="Suzuki Y."/>
            <person name="Hashimoto A."/>
            <person name="Yamaguchi K."/>
            <person name="Sugano A."/>
            <person name="Kohara Y."/>
            <person name="Fujiyama A."/>
            <person name="Anterola A."/>
            <person name="Aoki S."/>
            <person name="Ashton N."/>
            <person name="Barbazuk W.B."/>
            <person name="Barker E."/>
            <person name="Bennetzen J."/>
            <person name="Bezanilla M."/>
            <person name="Blankenship R."/>
            <person name="Cho S.H."/>
            <person name="Dutcher S."/>
            <person name="Estelle M."/>
            <person name="Fawcett J.A."/>
            <person name="Gundlach H."/>
            <person name="Hanada K."/>
            <person name="Heyl A."/>
            <person name="Hicks K.A."/>
            <person name="Hugh J."/>
            <person name="Lohr M."/>
            <person name="Mayer K."/>
            <person name="Melkozernov A."/>
            <person name="Murata T."/>
            <person name="Nelson D."/>
            <person name="Pils B."/>
            <person name="Prigge M."/>
            <person name="Reiss B."/>
            <person name="Renner T."/>
            <person name="Rombauts S."/>
            <person name="Rushton P."/>
            <person name="Sanderfoot A."/>
            <person name="Schween G."/>
            <person name="Shiu S.-H."/>
            <person name="Stueber K."/>
            <person name="Theodoulou F.L."/>
            <person name="Tu H."/>
            <person name="Van de Peer Y."/>
            <person name="Verrier P.J."/>
            <person name="Waters E."/>
            <person name="Wood A."/>
            <person name="Yang L."/>
            <person name="Cove D."/>
            <person name="Cuming A."/>
            <person name="Hasebe M."/>
            <person name="Lucas S."/>
            <person name="Mishler D.B."/>
            <person name="Reski R."/>
            <person name="Grigoriev I."/>
            <person name="Quatrano R.S."/>
            <person name="Boore J.L."/>
        </authorList>
    </citation>
    <scope>NUCLEOTIDE SEQUENCE [LARGE SCALE GENOMIC DNA]</scope>
    <source>
        <strain evidence="12 13">cv. Gransden 2004</strain>
    </source>
</reference>
<accession>A0A2K1KBA3</accession>
<feature type="region of interest" description="Disordered" evidence="9">
    <location>
        <begin position="1"/>
        <end position="22"/>
    </location>
</feature>
<evidence type="ECO:0000256" key="9">
    <source>
        <dbReference type="SAM" id="MobiDB-lite"/>
    </source>
</evidence>
<reference evidence="11 13" key="2">
    <citation type="journal article" date="2018" name="Plant J.">
        <title>The Physcomitrella patens chromosome-scale assembly reveals moss genome structure and evolution.</title>
        <authorList>
            <person name="Lang D."/>
            <person name="Ullrich K.K."/>
            <person name="Murat F."/>
            <person name="Fuchs J."/>
            <person name="Jenkins J."/>
            <person name="Haas F.B."/>
            <person name="Piednoel M."/>
            <person name="Gundlach H."/>
            <person name="Van Bel M."/>
            <person name="Meyberg R."/>
            <person name="Vives C."/>
            <person name="Morata J."/>
            <person name="Symeonidi A."/>
            <person name="Hiss M."/>
            <person name="Muchero W."/>
            <person name="Kamisugi Y."/>
            <person name="Saleh O."/>
            <person name="Blanc G."/>
            <person name="Decker E.L."/>
            <person name="van Gessel N."/>
            <person name="Grimwood J."/>
            <person name="Hayes R.D."/>
            <person name="Graham S.W."/>
            <person name="Gunter L.E."/>
            <person name="McDaniel S.F."/>
            <person name="Hoernstein S.N.W."/>
            <person name="Larsson A."/>
            <person name="Li F.W."/>
            <person name="Perroud P.F."/>
            <person name="Phillips J."/>
            <person name="Ranjan P."/>
            <person name="Rokshar D.S."/>
            <person name="Rothfels C.J."/>
            <person name="Schneider L."/>
            <person name="Shu S."/>
            <person name="Stevenson D.W."/>
            <person name="Thummler F."/>
            <person name="Tillich M."/>
            <person name="Villarreal Aguilar J.C."/>
            <person name="Widiez T."/>
            <person name="Wong G.K."/>
            <person name="Wymore A."/>
            <person name="Zhang Y."/>
            <person name="Zimmer A.D."/>
            <person name="Quatrano R.S."/>
            <person name="Mayer K.F.X."/>
            <person name="Goodstein D."/>
            <person name="Casacuberta J.M."/>
            <person name="Vandepoele K."/>
            <person name="Reski R."/>
            <person name="Cuming A.C."/>
            <person name="Tuskan G.A."/>
            <person name="Maumus F."/>
            <person name="Salse J."/>
            <person name="Schmutz J."/>
            <person name="Rensing S.A."/>
        </authorList>
    </citation>
    <scope>NUCLEOTIDE SEQUENCE [LARGE SCALE GENOMIC DNA]</scope>
    <source>
        <strain evidence="12 13">cv. Gransden 2004</strain>
    </source>
</reference>
<evidence type="ECO:0000256" key="5">
    <source>
        <dbReference type="ARBA" id="ARBA00022692"/>
    </source>
</evidence>
<gene>
    <name evidence="12" type="primary">LOC112284857</name>
    <name evidence="11" type="ORF">PHYPA_010238</name>
</gene>
<sequence length="195" mass="21199">MATPYGTKTGYPATNPEPYDEAPRRAHRKLHCLDFILRVLTAMATAAAIVTLLFSVQTVRGVRVRWIDFGAFKYLMVANAVVCAYTILAALASLIGVCTRRGPLSSTPIAWLTFLVDLLLANALMAAAAASTALSWIGNRGESAARWAPNCGAFHRFCTRIGGSLIATYIAWIFLILSTILAAIALHKLRRRVAY</sequence>
<keyword evidence="4 8" id="KW-1003">Cell membrane</keyword>
<dbReference type="InterPro" id="IPR006459">
    <property type="entry name" value="CASP/CASPL"/>
</dbReference>
<evidence type="ECO:0000313" key="12">
    <source>
        <dbReference type="EnsemblPlants" id="Pp3c7_10840V3.1"/>
    </source>
</evidence>
<feature type="transmembrane region" description="Helical" evidence="8">
    <location>
        <begin position="109"/>
        <end position="137"/>
    </location>
</feature>
<feature type="transmembrane region" description="Helical" evidence="8">
    <location>
        <begin position="166"/>
        <end position="186"/>
    </location>
</feature>
<evidence type="ECO:0000259" key="10">
    <source>
        <dbReference type="Pfam" id="PF04535"/>
    </source>
</evidence>